<accession>A0ABS8VRY6</accession>
<comment type="caution">
    <text evidence="1">The sequence shown here is derived from an EMBL/GenBank/DDBJ whole genome shotgun (WGS) entry which is preliminary data.</text>
</comment>
<sequence length="175" mass="18942">LGIKLHICGTSFHELTGRVILCAMNQLLNHGLWTNLGTKMLGMTTTPTHESSYLTTTHGAGHPMEKVPSQLERVVVGQHFGVGGIRGARSLGLATGWGSRALVVACTLDWVPVNVGAQVMDESRCLWVPGQGLCRALGRLRVSEEKEAFVGQTVSLDMEIDEESFIDPRSLFKAS</sequence>
<proteinExistence type="predicted"/>
<organism evidence="1 2">
    <name type="scientific">Datura stramonium</name>
    <name type="common">Jimsonweed</name>
    <name type="synonym">Common thornapple</name>
    <dbReference type="NCBI Taxonomy" id="4076"/>
    <lineage>
        <taxon>Eukaryota</taxon>
        <taxon>Viridiplantae</taxon>
        <taxon>Streptophyta</taxon>
        <taxon>Embryophyta</taxon>
        <taxon>Tracheophyta</taxon>
        <taxon>Spermatophyta</taxon>
        <taxon>Magnoliopsida</taxon>
        <taxon>eudicotyledons</taxon>
        <taxon>Gunneridae</taxon>
        <taxon>Pentapetalae</taxon>
        <taxon>asterids</taxon>
        <taxon>lamiids</taxon>
        <taxon>Solanales</taxon>
        <taxon>Solanaceae</taxon>
        <taxon>Solanoideae</taxon>
        <taxon>Datureae</taxon>
        <taxon>Datura</taxon>
    </lineage>
</organism>
<protein>
    <submittedName>
        <fullName evidence="1">Uncharacterized protein</fullName>
    </submittedName>
</protein>
<evidence type="ECO:0000313" key="1">
    <source>
        <dbReference type="EMBL" id="MCE0482241.1"/>
    </source>
</evidence>
<dbReference type="EMBL" id="JACEIK010005809">
    <property type="protein sequence ID" value="MCE0482241.1"/>
    <property type="molecule type" value="Genomic_DNA"/>
</dbReference>
<gene>
    <name evidence="1" type="ORF">HAX54_040810</name>
</gene>
<dbReference type="Proteomes" id="UP000823775">
    <property type="component" value="Unassembled WGS sequence"/>
</dbReference>
<evidence type="ECO:0000313" key="2">
    <source>
        <dbReference type="Proteomes" id="UP000823775"/>
    </source>
</evidence>
<feature type="non-terminal residue" evidence="1">
    <location>
        <position position="1"/>
    </location>
</feature>
<name>A0ABS8VRY6_DATST</name>
<keyword evidence="2" id="KW-1185">Reference proteome</keyword>
<reference evidence="1 2" key="1">
    <citation type="journal article" date="2021" name="BMC Genomics">
        <title>Datura genome reveals duplications of psychoactive alkaloid biosynthetic genes and high mutation rate following tissue culture.</title>
        <authorList>
            <person name="Rajewski A."/>
            <person name="Carter-House D."/>
            <person name="Stajich J."/>
            <person name="Litt A."/>
        </authorList>
    </citation>
    <scope>NUCLEOTIDE SEQUENCE [LARGE SCALE GENOMIC DNA]</scope>
    <source>
        <strain evidence="1">AR-01</strain>
    </source>
</reference>